<evidence type="ECO:0000313" key="6">
    <source>
        <dbReference type="EMBL" id="MBB6068750.1"/>
    </source>
</evidence>
<dbReference type="Pfam" id="PF07833">
    <property type="entry name" value="Cu_amine_oxidN1"/>
    <property type="match status" value="1"/>
</dbReference>
<dbReference type="InterPro" id="IPR036582">
    <property type="entry name" value="Mao_N_sf"/>
</dbReference>
<dbReference type="PANTHER" id="PTHR30404:SF0">
    <property type="entry name" value="N-ACETYLMURAMOYL-L-ALANINE AMIDASE AMIC"/>
    <property type="match status" value="1"/>
</dbReference>
<protein>
    <recommendedName>
        <fullName evidence="2">N-acetylmuramoyl-L-alanine amidase</fullName>
        <ecNumber evidence="2">3.5.1.28</ecNumber>
    </recommendedName>
</protein>
<dbReference type="EC" id="3.5.1.28" evidence="2"/>
<keyword evidence="3 6" id="KW-0378">Hydrolase</keyword>
<name>A0A841GPA2_9BACT</name>
<comment type="caution">
    <text evidence="6">The sequence shown here is derived from an EMBL/GenBank/DDBJ whole genome shotgun (WGS) entry which is preliminary data.</text>
</comment>
<reference evidence="6 7" key="1">
    <citation type="submission" date="2020-08" db="EMBL/GenBank/DDBJ databases">
        <title>Genomic Encyclopedia of Type Strains, Phase IV (KMG-IV): sequencing the most valuable type-strain genomes for metagenomic binning, comparative biology and taxonomic classification.</title>
        <authorList>
            <person name="Goeker M."/>
        </authorList>
    </citation>
    <scope>NUCLEOTIDE SEQUENCE [LARGE SCALE GENOMIC DNA]</scope>
    <source>
        <strain evidence="6 7">DSM 29007</strain>
    </source>
</reference>
<dbReference type="Gene3D" id="3.40.630.40">
    <property type="entry name" value="Zn-dependent exopeptidases"/>
    <property type="match status" value="1"/>
</dbReference>
<keyword evidence="7" id="KW-1185">Reference proteome</keyword>
<comment type="catalytic activity">
    <reaction evidence="1">
        <text>Hydrolyzes the link between N-acetylmuramoyl residues and L-amino acid residues in certain cell-wall glycopeptides.</text>
        <dbReference type="EC" id="3.5.1.28"/>
    </reaction>
</comment>
<dbReference type="GO" id="GO:0008745">
    <property type="term" value="F:N-acetylmuramoyl-L-alanine amidase activity"/>
    <property type="evidence" value="ECO:0007669"/>
    <property type="project" value="UniProtKB-EC"/>
</dbReference>
<sequence length="401" mass="43206">MRVLATLLFLFAIAAPSTTALPAQPAPASWRLASGTDAVSVTEATDRGYAAIPVSSLVNVGAQVAYEGGEVIVRMGGRQFALRVDSPGVRVDGQPRMLASPTYSQGGVIYVPTAFLAILGEMAGGAVSVDANARTLRVDPAALASAATRAPVTASVPNAPAAPNAPPRRRLIVVDAGHGGVDPGAQGPSGTREKHINLRISRRVAEILSADPTYEVRMTRDRDTLIALRDRGRMANAWRDEGQQALFMSIHCNANPSRAEAGYETYFLAEARTADAQRVQAMEDAAERYEERPNGHTPLDFIMSDLRQNQHLRESSDWAQMIQNRLREVHPGRSRGVKQAGFAVLVGAFMPAVLVEIGFISNRTEEAMLNDPEQQERIAQQLAQGVRDFFAASERRQSAGD</sequence>
<proteinExistence type="predicted"/>
<evidence type="ECO:0000256" key="2">
    <source>
        <dbReference type="ARBA" id="ARBA00011901"/>
    </source>
</evidence>
<dbReference type="Proteomes" id="UP000582837">
    <property type="component" value="Unassembled WGS sequence"/>
</dbReference>
<feature type="domain" description="MurNAc-LAA" evidence="5">
    <location>
        <begin position="232"/>
        <end position="387"/>
    </location>
</feature>
<dbReference type="GO" id="GO:0030288">
    <property type="term" value="C:outer membrane-bounded periplasmic space"/>
    <property type="evidence" value="ECO:0007669"/>
    <property type="project" value="TreeGrafter"/>
</dbReference>
<dbReference type="InterPro" id="IPR002508">
    <property type="entry name" value="MurNAc-LAA_cat"/>
</dbReference>
<feature type="chain" id="PRO_5032735344" description="N-acetylmuramoyl-L-alanine amidase" evidence="4">
    <location>
        <begin position="23"/>
        <end position="401"/>
    </location>
</feature>
<evidence type="ECO:0000256" key="1">
    <source>
        <dbReference type="ARBA" id="ARBA00001561"/>
    </source>
</evidence>
<dbReference type="GO" id="GO:0009253">
    <property type="term" value="P:peptidoglycan catabolic process"/>
    <property type="evidence" value="ECO:0007669"/>
    <property type="project" value="InterPro"/>
</dbReference>
<dbReference type="AlphaFoldDB" id="A0A841GPA2"/>
<feature type="signal peptide" evidence="4">
    <location>
        <begin position="1"/>
        <end position="22"/>
    </location>
</feature>
<dbReference type="InterPro" id="IPR050695">
    <property type="entry name" value="N-acetylmuramoyl_amidase_3"/>
</dbReference>
<organism evidence="6 7">
    <name type="scientific">Longimicrobium terrae</name>
    <dbReference type="NCBI Taxonomy" id="1639882"/>
    <lineage>
        <taxon>Bacteria</taxon>
        <taxon>Pseudomonadati</taxon>
        <taxon>Gemmatimonadota</taxon>
        <taxon>Longimicrobiia</taxon>
        <taxon>Longimicrobiales</taxon>
        <taxon>Longimicrobiaceae</taxon>
        <taxon>Longimicrobium</taxon>
    </lineage>
</organism>
<dbReference type="RefSeq" id="WP_170031106.1">
    <property type="nucleotide sequence ID" value="NZ_JABDTL010000001.1"/>
</dbReference>
<dbReference type="SUPFAM" id="SSF55383">
    <property type="entry name" value="Copper amine oxidase, domain N"/>
    <property type="match status" value="1"/>
</dbReference>
<accession>A0A841GPA2</accession>
<evidence type="ECO:0000313" key="7">
    <source>
        <dbReference type="Proteomes" id="UP000582837"/>
    </source>
</evidence>
<gene>
    <name evidence="6" type="ORF">HNQ61_000361</name>
</gene>
<dbReference type="Pfam" id="PF01520">
    <property type="entry name" value="Amidase_3"/>
    <property type="match status" value="1"/>
</dbReference>
<dbReference type="EMBL" id="JACHIA010000001">
    <property type="protein sequence ID" value="MBB6068750.1"/>
    <property type="molecule type" value="Genomic_DNA"/>
</dbReference>
<keyword evidence="4" id="KW-0732">Signal</keyword>
<evidence type="ECO:0000256" key="4">
    <source>
        <dbReference type="SAM" id="SignalP"/>
    </source>
</evidence>
<evidence type="ECO:0000256" key="3">
    <source>
        <dbReference type="ARBA" id="ARBA00022801"/>
    </source>
</evidence>
<evidence type="ECO:0000259" key="5">
    <source>
        <dbReference type="SMART" id="SM00646"/>
    </source>
</evidence>
<dbReference type="SUPFAM" id="SSF53187">
    <property type="entry name" value="Zn-dependent exopeptidases"/>
    <property type="match status" value="1"/>
</dbReference>
<dbReference type="PANTHER" id="PTHR30404">
    <property type="entry name" value="N-ACETYLMURAMOYL-L-ALANINE AMIDASE"/>
    <property type="match status" value="1"/>
</dbReference>
<dbReference type="InterPro" id="IPR012854">
    <property type="entry name" value="Cu_amine_oxidase-like_N"/>
</dbReference>
<dbReference type="SMART" id="SM00646">
    <property type="entry name" value="Ami_3"/>
    <property type="match status" value="1"/>
</dbReference>
<dbReference type="CDD" id="cd02696">
    <property type="entry name" value="MurNAc-LAA"/>
    <property type="match status" value="1"/>
</dbReference>